<feature type="region of interest" description="Disordered" evidence="1">
    <location>
        <begin position="61"/>
        <end position="81"/>
    </location>
</feature>
<evidence type="ECO:0000313" key="3">
    <source>
        <dbReference type="Proteomes" id="UP000324222"/>
    </source>
</evidence>
<comment type="caution">
    <text evidence="2">The sequence shown here is derived from an EMBL/GenBank/DDBJ whole genome shotgun (WGS) entry which is preliminary data.</text>
</comment>
<keyword evidence="3" id="KW-1185">Reference proteome</keyword>
<evidence type="ECO:0000313" key="2">
    <source>
        <dbReference type="EMBL" id="MPC84301.1"/>
    </source>
</evidence>
<evidence type="ECO:0000256" key="1">
    <source>
        <dbReference type="SAM" id="MobiDB-lite"/>
    </source>
</evidence>
<dbReference type="AlphaFoldDB" id="A0A5B7IFX6"/>
<dbReference type="Proteomes" id="UP000324222">
    <property type="component" value="Unassembled WGS sequence"/>
</dbReference>
<dbReference type="EMBL" id="VSRR010065085">
    <property type="protein sequence ID" value="MPC84301.1"/>
    <property type="molecule type" value="Genomic_DNA"/>
</dbReference>
<feature type="compositionally biased region" description="Polar residues" evidence="1">
    <location>
        <begin position="1"/>
        <end position="17"/>
    </location>
</feature>
<organism evidence="2 3">
    <name type="scientific">Portunus trituberculatus</name>
    <name type="common">Swimming crab</name>
    <name type="synonym">Neptunus trituberculatus</name>
    <dbReference type="NCBI Taxonomy" id="210409"/>
    <lineage>
        <taxon>Eukaryota</taxon>
        <taxon>Metazoa</taxon>
        <taxon>Ecdysozoa</taxon>
        <taxon>Arthropoda</taxon>
        <taxon>Crustacea</taxon>
        <taxon>Multicrustacea</taxon>
        <taxon>Malacostraca</taxon>
        <taxon>Eumalacostraca</taxon>
        <taxon>Eucarida</taxon>
        <taxon>Decapoda</taxon>
        <taxon>Pleocyemata</taxon>
        <taxon>Brachyura</taxon>
        <taxon>Eubrachyura</taxon>
        <taxon>Portunoidea</taxon>
        <taxon>Portunidae</taxon>
        <taxon>Portuninae</taxon>
        <taxon>Portunus</taxon>
    </lineage>
</organism>
<protein>
    <submittedName>
        <fullName evidence="2">Uncharacterized protein</fullName>
    </submittedName>
</protein>
<gene>
    <name evidence="2" type="ORF">E2C01_079038</name>
</gene>
<sequence length="81" mass="8831">MVRSNPESDSVPSNMPNSVGILSPYQTGSSQMMKFIHRDPESHAFISTKWAPLAGVPPPCSRISSKGDRYEVGVDSPQRQA</sequence>
<reference evidence="2 3" key="1">
    <citation type="submission" date="2019-05" db="EMBL/GenBank/DDBJ databases">
        <title>Another draft genome of Portunus trituberculatus and its Hox gene families provides insights of decapod evolution.</title>
        <authorList>
            <person name="Jeong J.-H."/>
            <person name="Song I."/>
            <person name="Kim S."/>
            <person name="Choi T."/>
            <person name="Kim D."/>
            <person name="Ryu S."/>
            <person name="Kim W."/>
        </authorList>
    </citation>
    <scope>NUCLEOTIDE SEQUENCE [LARGE SCALE GENOMIC DNA]</scope>
    <source>
        <tissue evidence="2">Muscle</tissue>
    </source>
</reference>
<feature type="region of interest" description="Disordered" evidence="1">
    <location>
        <begin position="1"/>
        <end position="25"/>
    </location>
</feature>
<proteinExistence type="predicted"/>
<accession>A0A5B7IFX6</accession>
<name>A0A5B7IFX6_PORTR</name>